<feature type="signal peptide" evidence="2">
    <location>
        <begin position="1"/>
        <end position="23"/>
    </location>
</feature>
<dbReference type="Gene3D" id="1.25.40.10">
    <property type="entry name" value="Tetratricopeptide repeat domain"/>
    <property type="match status" value="1"/>
</dbReference>
<proteinExistence type="predicted"/>
<reference evidence="3 4" key="1">
    <citation type="submission" date="2017-04" db="EMBL/GenBank/DDBJ databases">
        <authorList>
            <person name="Afonso C.L."/>
            <person name="Miller P.J."/>
            <person name="Scott M.A."/>
            <person name="Spackman E."/>
            <person name="Goraichik I."/>
            <person name="Dimitrov K.M."/>
            <person name="Suarez D.L."/>
            <person name="Swayne D.E."/>
        </authorList>
    </citation>
    <scope>NUCLEOTIDE SEQUENCE [LARGE SCALE GENOMIC DNA]</scope>
    <source>
        <strain evidence="3 4">USBA 355</strain>
    </source>
</reference>
<dbReference type="RefSeq" id="WP_085122182.1">
    <property type="nucleotide sequence ID" value="NZ_FWZX01000005.1"/>
</dbReference>
<feature type="compositionally biased region" description="Polar residues" evidence="1">
    <location>
        <begin position="189"/>
        <end position="201"/>
    </location>
</feature>
<keyword evidence="2" id="KW-0732">Signal</keyword>
<evidence type="ECO:0000256" key="2">
    <source>
        <dbReference type="SAM" id="SignalP"/>
    </source>
</evidence>
<accession>A0A1Y6BIV6</accession>
<sequence>MRSALAALLVLLAALLAPAMAGAQSRAELPGMPPPPPALEELIERRLDVPKAQRDLPATEQELEALLERMQGDRTVADQVVVLAWLALIRIGRDDLAGAVRALDSAIGLDTGYWFLRQTRGGTLQRLGKSQAALTDLNFAYRVMPSADRQRYLPLVLLPRAAAHEGLRQYEEAAADYEGASDKPGPSASPISSKTASADWS</sequence>
<evidence type="ECO:0000313" key="3">
    <source>
        <dbReference type="EMBL" id="SMF13548.1"/>
    </source>
</evidence>
<dbReference type="SUPFAM" id="SSF48452">
    <property type="entry name" value="TPR-like"/>
    <property type="match status" value="1"/>
</dbReference>
<evidence type="ECO:0008006" key="5">
    <source>
        <dbReference type="Google" id="ProtNLM"/>
    </source>
</evidence>
<feature type="region of interest" description="Disordered" evidence="1">
    <location>
        <begin position="174"/>
        <end position="201"/>
    </location>
</feature>
<keyword evidence="4" id="KW-1185">Reference proteome</keyword>
<name>A0A1Y6BIV6_9PROT</name>
<dbReference type="InterPro" id="IPR011990">
    <property type="entry name" value="TPR-like_helical_dom_sf"/>
</dbReference>
<feature type="chain" id="PRO_5012079797" description="Tetratricopeptide repeat-containing protein" evidence="2">
    <location>
        <begin position="24"/>
        <end position="201"/>
    </location>
</feature>
<gene>
    <name evidence="3" type="ORF">SAMN05428998_105173</name>
</gene>
<dbReference type="Proteomes" id="UP000192917">
    <property type="component" value="Unassembled WGS sequence"/>
</dbReference>
<evidence type="ECO:0000313" key="4">
    <source>
        <dbReference type="Proteomes" id="UP000192917"/>
    </source>
</evidence>
<dbReference type="EMBL" id="FWZX01000005">
    <property type="protein sequence ID" value="SMF13548.1"/>
    <property type="molecule type" value="Genomic_DNA"/>
</dbReference>
<organism evidence="3 4">
    <name type="scientific">Tistlia consotensis USBA 355</name>
    <dbReference type="NCBI Taxonomy" id="560819"/>
    <lineage>
        <taxon>Bacteria</taxon>
        <taxon>Pseudomonadati</taxon>
        <taxon>Pseudomonadota</taxon>
        <taxon>Alphaproteobacteria</taxon>
        <taxon>Rhodospirillales</taxon>
        <taxon>Rhodovibrionaceae</taxon>
        <taxon>Tistlia</taxon>
    </lineage>
</organism>
<protein>
    <recommendedName>
        <fullName evidence="5">Tetratricopeptide repeat-containing protein</fullName>
    </recommendedName>
</protein>
<dbReference type="STRING" id="560819.SAMN05428998_105173"/>
<evidence type="ECO:0000256" key="1">
    <source>
        <dbReference type="SAM" id="MobiDB-lite"/>
    </source>
</evidence>
<dbReference type="AlphaFoldDB" id="A0A1Y6BIV6"/>